<name>A0A5B8LUZ8_9HYPH</name>
<feature type="domain" description="Activator of Hsp90 ATPase homologue 1/2-like C-terminal" evidence="2">
    <location>
        <begin position="14"/>
        <end position="152"/>
    </location>
</feature>
<dbReference type="Pfam" id="PF08327">
    <property type="entry name" value="AHSA1"/>
    <property type="match status" value="1"/>
</dbReference>
<evidence type="ECO:0000259" key="2">
    <source>
        <dbReference type="Pfam" id="PF08327"/>
    </source>
</evidence>
<evidence type="ECO:0000256" key="1">
    <source>
        <dbReference type="ARBA" id="ARBA00006817"/>
    </source>
</evidence>
<organism evidence="3 4">
    <name type="scientific">Devosia ginsengisoli</name>
    <dbReference type="NCBI Taxonomy" id="400770"/>
    <lineage>
        <taxon>Bacteria</taxon>
        <taxon>Pseudomonadati</taxon>
        <taxon>Pseudomonadota</taxon>
        <taxon>Alphaproteobacteria</taxon>
        <taxon>Hyphomicrobiales</taxon>
        <taxon>Devosiaceae</taxon>
        <taxon>Devosia</taxon>
    </lineage>
</organism>
<evidence type="ECO:0000313" key="3">
    <source>
        <dbReference type="EMBL" id="QDZ12147.1"/>
    </source>
</evidence>
<dbReference type="Gene3D" id="3.30.530.20">
    <property type="match status" value="1"/>
</dbReference>
<keyword evidence="4" id="KW-1185">Reference proteome</keyword>
<dbReference type="SUPFAM" id="SSF55961">
    <property type="entry name" value="Bet v1-like"/>
    <property type="match status" value="1"/>
</dbReference>
<evidence type="ECO:0000313" key="4">
    <source>
        <dbReference type="Proteomes" id="UP000315364"/>
    </source>
</evidence>
<dbReference type="KEGG" id="dea:FPZ08_16180"/>
<dbReference type="AlphaFoldDB" id="A0A5B8LUZ8"/>
<dbReference type="InterPro" id="IPR013538">
    <property type="entry name" value="ASHA1/2-like_C"/>
</dbReference>
<sequence length="153" mass="16456">MAGRTDTASRLIAAPASRLYQAMVDAGQLLQWLPPTGMTGTLAEFDPRPGGQYRMTLRYDDPAVAGKSGANEDIVAARFLDLVPDRRVVQEIDFVSDDPHFAGTMTMTWELVPAGDRTEVRIIAANVPEGINPADHAEGMAASLANLARFVEG</sequence>
<reference evidence="3 4" key="1">
    <citation type="submission" date="2019-07" db="EMBL/GenBank/DDBJ databases">
        <title>Full genome sequence of Devosia sp. Gsoil 520.</title>
        <authorList>
            <person name="Im W.-T."/>
        </authorList>
    </citation>
    <scope>NUCLEOTIDE SEQUENCE [LARGE SCALE GENOMIC DNA]</scope>
    <source>
        <strain evidence="3 4">Gsoil 520</strain>
    </source>
</reference>
<dbReference type="RefSeq" id="WP_146290959.1">
    <property type="nucleotide sequence ID" value="NZ_CP042304.1"/>
</dbReference>
<comment type="similarity">
    <text evidence="1">Belongs to the AHA1 family.</text>
</comment>
<proteinExistence type="inferred from homology"/>
<gene>
    <name evidence="3" type="ORF">FPZ08_16180</name>
</gene>
<dbReference type="InterPro" id="IPR023393">
    <property type="entry name" value="START-like_dom_sf"/>
</dbReference>
<dbReference type="EMBL" id="CP042304">
    <property type="protein sequence ID" value="QDZ12147.1"/>
    <property type="molecule type" value="Genomic_DNA"/>
</dbReference>
<protein>
    <submittedName>
        <fullName evidence="3">SRPBCC family protein</fullName>
    </submittedName>
</protein>
<dbReference type="Proteomes" id="UP000315364">
    <property type="component" value="Chromosome"/>
</dbReference>
<accession>A0A5B8LUZ8</accession>
<dbReference type="CDD" id="cd08895">
    <property type="entry name" value="SRPBCC_CalC_Aha1-like_2"/>
    <property type="match status" value="1"/>
</dbReference>
<dbReference type="OrthoDB" id="9786557at2"/>